<name>A0A9K3IJL2_HELAN</name>
<dbReference type="Gramene" id="mRNA:HanXRQr2_Chr07g0284461">
    <property type="protein sequence ID" value="CDS:HanXRQr2_Chr07g0284461.1"/>
    <property type="gene ID" value="HanXRQr2_Chr07g0284461"/>
</dbReference>
<gene>
    <name evidence="1" type="ORF">HanXRQr2_Chr07g0284461</name>
</gene>
<organism evidence="1 2">
    <name type="scientific">Helianthus annuus</name>
    <name type="common">Common sunflower</name>
    <dbReference type="NCBI Taxonomy" id="4232"/>
    <lineage>
        <taxon>Eukaryota</taxon>
        <taxon>Viridiplantae</taxon>
        <taxon>Streptophyta</taxon>
        <taxon>Embryophyta</taxon>
        <taxon>Tracheophyta</taxon>
        <taxon>Spermatophyta</taxon>
        <taxon>Magnoliopsida</taxon>
        <taxon>eudicotyledons</taxon>
        <taxon>Gunneridae</taxon>
        <taxon>Pentapetalae</taxon>
        <taxon>asterids</taxon>
        <taxon>campanulids</taxon>
        <taxon>Asterales</taxon>
        <taxon>Asteraceae</taxon>
        <taxon>Asteroideae</taxon>
        <taxon>Heliantheae alliance</taxon>
        <taxon>Heliantheae</taxon>
        <taxon>Helianthus</taxon>
    </lineage>
</organism>
<protein>
    <submittedName>
        <fullName evidence="1">Uncharacterized protein</fullName>
    </submittedName>
</protein>
<sequence>MEEPVIDTTIVENIVVSQPLDDVPVISEPVDMMMVEENIVKVEQHVVSVATSALSVTVEIDPFILELDAAIKSGPSSRVVDKGKSIVEDTEAGMLTEKEYYRLVRKDMQNKISDVEKERLDLFRRKVASIGPSFDWGPRLALWNNRLNDLSSISFDSSSCNDNNDDRRPPNVAAVVRQSQLGRTYKRRRVAGSSSSSHQVLSTETSSVEVSLIVVVTSVSSGLSILGRSVPLPVVTAPFPVVSTKESISVTTSVAASTPISSSAIPTASLFDLLPTSPSSSNLFTTSKSTSLPPLPSAFHGMPPGATQVFVRPSSPTVHLFQNQE</sequence>
<keyword evidence="2" id="KW-1185">Reference proteome</keyword>
<dbReference type="EMBL" id="MNCJ02000322">
    <property type="protein sequence ID" value="KAF5797757.1"/>
    <property type="molecule type" value="Genomic_DNA"/>
</dbReference>
<comment type="caution">
    <text evidence="1">The sequence shown here is derived from an EMBL/GenBank/DDBJ whole genome shotgun (WGS) entry which is preliminary data.</text>
</comment>
<evidence type="ECO:0000313" key="1">
    <source>
        <dbReference type="EMBL" id="KAF5797757.1"/>
    </source>
</evidence>
<reference evidence="1" key="1">
    <citation type="journal article" date="2017" name="Nature">
        <title>The sunflower genome provides insights into oil metabolism, flowering and Asterid evolution.</title>
        <authorList>
            <person name="Badouin H."/>
            <person name="Gouzy J."/>
            <person name="Grassa C.J."/>
            <person name="Murat F."/>
            <person name="Staton S.E."/>
            <person name="Cottret L."/>
            <person name="Lelandais-Briere C."/>
            <person name="Owens G.L."/>
            <person name="Carrere S."/>
            <person name="Mayjonade B."/>
            <person name="Legrand L."/>
            <person name="Gill N."/>
            <person name="Kane N.C."/>
            <person name="Bowers J.E."/>
            <person name="Hubner S."/>
            <person name="Bellec A."/>
            <person name="Berard A."/>
            <person name="Berges H."/>
            <person name="Blanchet N."/>
            <person name="Boniface M.C."/>
            <person name="Brunel D."/>
            <person name="Catrice O."/>
            <person name="Chaidir N."/>
            <person name="Claudel C."/>
            <person name="Donnadieu C."/>
            <person name="Faraut T."/>
            <person name="Fievet G."/>
            <person name="Helmstetter N."/>
            <person name="King M."/>
            <person name="Knapp S.J."/>
            <person name="Lai Z."/>
            <person name="Le Paslier M.C."/>
            <person name="Lippi Y."/>
            <person name="Lorenzon L."/>
            <person name="Mandel J.R."/>
            <person name="Marage G."/>
            <person name="Marchand G."/>
            <person name="Marquand E."/>
            <person name="Bret-Mestries E."/>
            <person name="Morien E."/>
            <person name="Nambeesan S."/>
            <person name="Nguyen T."/>
            <person name="Pegot-Espagnet P."/>
            <person name="Pouilly N."/>
            <person name="Raftis F."/>
            <person name="Sallet E."/>
            <person name="Schiex T."/>
            <person name="Thomas J."/>
            <person name="Vandecasteele C."/>
            <person name="Vares D."/>
            <person name="Vear F."/>
            <person name="Vautrin S."/>
            <person name="Crespi M."/>
            <person name="Mangin B."/>
            <person name="Burke J.M."/>
            <person name="Salse J."/>
            <person name="Munos S."/>
            <person name="Vincourt P."/>
            <person name="Rieseberg L.H."/>
            <person name="Langlade N.B."/>
        </authorList>
    </citation>
    <scope>NUCLEOTIDE SEQUENCE</scope>
    <source>
        <tissue evidence="1">Leaves</tissue>
    </source>
</reference>
<accession>A0A9K3IJL2</accession>
<proteinExistence type="predicted"/>
<evidence type="ECO:0000313" key="2">
    <source>
        <dbReference type="Proteomes" id="UP000215914"/>
    </source>
</evidence>
<reference evidence="1" key="2">
    <citation type="submission" date="2020-06" db="EMBL/GenBank/DDBJ databases">
        <title>Helianthus annuus Genome sequencing and assembly Release 2.</title>
        <authorList>
            <person name="Gouzy J."/>
            <person name="Langlade N."/>
            <person name="Munos S."/>
        </authorList>
    </citation>
    <scope>NUCLEOTIDE SEQUENCE</scope>
    <source>
        <tissue evidence="1">Leaves</tissue>
    </source>
</reference>
<dbReference type="Proteomes" id="UP000215914">
    <property type="component" value="Unassembled WGS sequence"/>
</dbReference>
<dbReference type="AlphaFoldDB" id="A0A9K3IJL2"/>